<organism evidence="2 3">
    <name type="scientific">Saccharomonospora cyanea NA-134</name>
    <dbReference type="NCBI Taxonomy" id="882082"/>
    <lineage>
        <taxon>Bacteria</taxon>
        <taxon>Bacillati</taxon>
        <taxon>Actinomycetota</taxon>
        <taxon>Actinomycetes</taxon>
        <taxon>Pseudonocardiales</taxon>
        <taxon>Pseudonocardiaceae</taxon>
        <taxon>Saccharomonospora</taxon>
    </lineage>
</organism>
<dbReference type="HOGENOM" id="CLU_787298_0_0_11"/>
<dbReference type="InterPro" id="IPR038740">
    <property type="entry name" value="BioF2-like_GNAT_dom"/>
</dbReference>
<reference evidence="2 3" key="1">
    <citation type="submission" date="2011-11" db="EMBL/GenBank/DDBJ databases">
        <title>The Noncontiguous Finished sequence of Saccharomonospora cyanea NA-134.</title>
        <authorList>
            <consortium name="US DOE Joint Genome Institute"/>
            <person name="Lucas S."/>
            <person name="Han J."/>
            <person name="Lapidus A."/>
            <person name="Cheng J.-F."/>
            <person name="Goodwin L."/>
            <person name="Pitluck S."/>
            <person name="Peters L."/>
            <person name="Ovchinnikova G."/>
            <person name="Lu M."/>
            <person name="Detter J.C."/>
            <person name="Han C."/>
            <person name="Tapia R."/>
            <person name="Land M."/>
            <person name="Hauser L."/>
            <person name="Kyrpides N."/>
            <person name="Ivanova N."/>
            <person name="Pagani I."/>
            <person name="Brambilla E.-M."/>
            <person name="Klenk H.-P."/>
            <person name="Woyke T."/>
        </authorList>
    </citation>
    <scope>NUCLEOTIDE SEQUENCE [LARGE SCALE GENOMIC DNA]</scope>
    <source>
        <strain evidence="2 3">NA-134</strain>
    </source>
</reference>
<dbReference type="STRING" id="882082.SaccyDRAFT_4921"/>
<dbReference type="EMBL" id="CM001440">
    <property type="protein sequence ID" value="EHR63717.1"/>
    <property type="molecule type" value="Genomic_DNA"/>
</dbReference>
<dbReference type="eggNOG" id="COG3146">
    <property type="taxonomic scope" value="Bacteria"/>
</dbReference>
<dbReference type="Proteomes" id="UP000002791">
    <property type="component" value="Chromosome"/>
</dbReference>
<feature type="domain" description="BioF2-like acetyltransferase" evidence="1">
    <location>
        <begin position="168"/>
        <end position="312"/>
    </location>
</feature>
<evidence type="ECO:0000259" key="1">
    <source>
        <dbReference type="Pfam" id="PF13480"/>
    </source>
</evidence>
<keyword evidence="3" id="KW-1185">Reference proteome</keyword>
<evidence type="ECO:0000313" key="3">
    <source>
        <dbReference type="Proteomes" id="UP000002791"/>
    </source>
</evidence>
<proteinExistence type="predicted"/>
<name>H5XN84_9PSEU</name>
<protein>
    <recommendedName>
        <fullName evidence="1">BioF2-like acetyltransferase domain-containing protein</fullName>
    </recommendedName>
</protein>
<dbReference type="OrthoDB" id="3687960at2"/>
<evidence type="ECO:0000313" key="2">
    <source>
        <dbReference type="EMBL" id="EHR63717.1"/>
    </source>
</evidence>
<sequence>MSVSVAVHDPAHDPEPDGWAVFREAARLHAPWDYGLLGVESRHALHPTALAVATVRGRIAAAMTATVVRGPAGVTLLEVHNPWVSGFPGWAFADGFGPRSRVRLLRRMERRLCRFAGLSCVGLLYRYVPADGLPLVSGFGRLVREAMGTSVLDNRFPTVEDWISSLARSRRHSIRGQVRRVDRDPDLVVRFGAARDDLDGEELAALVNRHRARLGRPKFDSRAPVSGEYLHALVRRDDVLTLTYHDRTGRLLAFADLLDHPAVPLYQHWAALSREEGGRQHLYFDSYARLMGHVVATRREGLSAGRGRLELKQSLGLATRPLWVAAVPRPVAR</sequence>
<accession>H5XN84</accession>
<gene>
    <name evidence="2" type="ORF">SaccyDRAFT_4921</name>
</gene>
<dbReference type="AlphaFoldDB" id="H5XN84"/>
<dbReference type="Pfam" id="PF13480">
    <property type="entry name" value="Acetyltransf_6"/>
    <property type="match status" value="1"/>
</dbReference>
<dbReference type="RefSeq" id="WP_005460196.1">
    <property type="nucleotide sequence ID" value="NZ_CM001440.1"/>
</dbReference>